<comment type="function">
    <text evidence="9">Catalyzes the reduction of all-trans-retinal to all-trans-retinol in the presence of NADPH.</text>
</comment>
<dbReference type="EMBL" id="ML977154">
    <property type="protein sequence ID" value="KAF1986931.1"/>
    <property type="molecule type" value="Genomic_DNA"/>
</dbReference>
<organism evidence="14 15">
    <name type="scientific">Aulographum hederae CBS 113979</name>
    <dbReference type="NCBI Taxonomy" id="1176131"/>
    <lineage>
        <taxon>Eukaryota</taxon>
        <taxon>Fungi</taxon>
        <taxon>Dikarya</taxon>
        <taxon>Ascomycota</taxon>
        <taxon>Pezizomycotina</taxon>
        <taxon>Dothideomycetes</taxon>
        <taxon>Pleosporomycetidae</taxon>
        <taxon>Aulographales</taxon>
        <taxon>Aulographaceae</taxon>
    </lineage>
</organism>
<evidence type="ECO:0000313" key="15">
    <source>
        <dbReference type="Proteomes" id="UP000800041"/>
    </source>
</evidence>
<dbReference type="Gene3D" id="3.40.50.720">
    <property type="entry name" value="NAD(P)-binding Rossmann-like Domain"/>
    <property type="match status" value="1"/>
</dbReference>
<evidence type="ECO:0000256" key="7">
    <source>
        <dbReference type="ARBA" id="ARBA00023098"/>
    </source>
</evidence>
<dbReference type="GO" id="GO:0052650">
    <property type="term" value="F:all-trans-retinol dehydrogenase (NADP+) activity"/>
    <property type="evidence" value="ECO:0007669"/>
    <property type="project" value="UniProtKB-ARBA"/>
</dbReference>
<evidence type="ECO:0000313" key="14">
    <source>
        <dbReference type="EMBL" id="KAF1986931.1"/>
    </source>
</evidence>
<comment type="similarity">
    <text evidence="2 12">Belongs to the short-chain dehydrogenases/reductases (SDR) family.</text>
</comment>
<evidence type="ECO:0000256" key="3">
    <source>
        <dbReference type="ARBA" id="ARBA00022692"/>
    </source>
</evidence>
<keyword evidence="7" id="KW-0443">Lipid metabolism</keyword>
<comment type="subcellular location">
    <subcellularLocation>
        <location evidence="1">Membrane</location>
        <topology evidence="1">Multi-pass membrane protein</topology>
    </subcellularLocation>
</comment>
<evidence type="ECO:0000256" key="10">
    <source>
        <dbReference type="ARBA" id="ARBA00068717"/>
    </source>
</evidence>
<dbReference type="InterPro" id="IPR002347">
    <property type="entry name" value="SDR_fam"/>
</dbReference>
<keyword evidence="5 13" id="KW-1133">Transmembrane helix</keyword>
<keyword evidence="15" id="KW-1185">Reference proteome</keyword>
<reference evidence="14" key="1">
    <citation type="journal article" date="2020" name="Stud. Mycol.">
        <title>101 Dothideomycetes genomes: a test case for predicting lifestyles and emergence of pathogens.</title>
        <authorList>
            <person name="Haridas S."/>
            <person name="Albert R."/>
            <person name="Binder M."/>
            <person name="Bloem J."/>
            <person name="Labutti K."/>
            <person name="Salamov A."/>
            <person name="Andreopoulos B."/>
            <person name="Baker S."/>
            <person name="Barry K."/>
            <person name="Bills G."/>
            <person name="Bluhm B."/>
            <person name="Cannon C."/>
            <person name="Castanera R."/>
            <person name="Culley D."/>
            <person name="Daum C."/>
            <person name="Ezra D."/>
            <person name="Gonzalez J."/>
            <person name="Henrissat B."/>
            <person name="Kuo A."/>
            <person name="Liang C."/>
            <person name="Lipzen A."/>
            <person name="Lutzoni F."/>
            <person name="Magnuson J."/>
            <person name="Mondo S."/>
            <person name="Nolan M."/>
            <person name="Ohm R."/>
            <person name="Pangilinan J."/>
            <person name="Park H.-J."/>
            <person name="Ramirez L."/>
            <person name="Alfaro M."/>
            <person name="Sun H."/>
            <person name="Tritt A."/>
            <person name="Yoshinaga Y."/>
            <person name="Zwiers L.-H."/>
            <person name="Turgeon B."/>
            <person name="Goodwin S."/>
            <person name="Spatafora J."/>
            <person name="Crous P."/>
            <person name="Grigoriev I."/>
        </authorList>
    </citation>
    <scope>NUCLEOTIDE SEQUENCE</scope>
    <source>
        <strain evidence="14">CBS 113979</strain>
    </source>
</reference>
<proteinExistence type="inferred from homology"/>
<evidence type="ECO:0000256" key="4">
    <source>
        <dbReference type="ARBA" id="ARBA00022857"/>
    </source>
</evidence>
<dbReference type="InterPro" id="IPR036291">
    <property type="entry name" value="NAD(P)-bd_dom_sf"/>
</dbReference>
<evidence type="ECO:0000256" key="13">
    <source>
        <dbReference type="SAM" id="Phobius"/>
    </source>
</evidence>
<evidence type="ECO:0000256" key="12">
    <source>
        <dbReference type="RuleBase" id="RU000363"/>
    </source>
</evidence>
<accession>A0A6G1H151</accession>
<dbReference type="AlphaFoldDB" id="A0A6G1H151"/>
<dbReference type="Pfam" id="PF00106">
    <property type="entry name" value="adh_short"/>
    <property type="match status" value="1"/>
</dbReference>
<dbReference type="Proteomes" id="UP000800041">
    <property type="component" value="Unassembled WGS sequence"/>
</dbReference>
<dbReference type="PANTHER" id="PTHR24322">
    <property type="entry name" value="PKSB"/>
    <property type="match status" value="1"/>
</dbReference>
<dbReference type="OrthoDB" id="10253736at2759"/>
<feature type="transmembrane region" description="Helical" evidence="13">
    <location>
        <begin position="354"/>
        <end position="374"/>
    </location>
</feature>
<evidence type="ECO:0000256" key="6">
    <source>
        <dbReference type="ARBA" id="ARBA00023002"/>
    </source>
</evidence>
<evidence type="ECO:0000256" key="8">
    <source>
        <dbReference type="ARBA" id="ARBA00023136"/>
    </source>
</evidence>
<keyword evidence="6" id="KW-0560">Oxidoreductase</keyword>
<name>A0A6G1H151_9PEZI</name>
<dbReference type="SUPFAM" id="SSF51735">
    <property type="entry name" value="NAD(P)-binding Rossmann-fold domains"/>
    <property type="match status" value="1"/>
</dbReference>
<evidence type="ECO:0000256" key="11">
    <source>
        <dbReference type="ARBA" id="ARBA00082544"/>
    </source>
</evidence>
<dbReference type="GO" id="GO:0016020">
    <property type="term" value="C:membrane"/>
    <property type="evidence" value="ECO:0007669"/>
    <property type="project" value="UniProtKB-SubCell"/>
</dbReference>
<gene>
    <name evidence="14" type="ORF">K402DRAFT_412311</name>
</gene>
<keyword evidence="4" id="KW-0521">NADP</keyword>
<evidence type="ECO:0000256" key="2">
    <source>
        <dbReference type="ARBA" id="ARBA00006484"/>
    </source>
</evidence>
<evidence type="ECO:0000256" key="9">
    <source>
        <dbReference type="ARBA" id="ARBA00059620"/>
    </source>
</evidence>
<keyword evidence="8 13" id="KW-0472">Membrane</keyword>
<dbReference type="PRINTS" id="PR00081">
    <property type="entry name" value="GDHRDH"/>
</dbReference>
<dbReference type="PANTHER" id="PTHR24322:SF736">
    <property type="entry name" value="RETINOL DEHYDROGENASE 10"/>
    <property type="match status" value="1"/>
</dbReference>
<protein>
    <recommendedName>
        <fullName evidence="10">Short-chain dehydrogenase/reductase 3</fullName>
    </recommendedName>
    <alternativeName>
        <fullName evidence="11">Retinal short-chain dehydrogenase/reductase 1</fullName>
    </alternativeName>
</protein>
<keyword evidence="3 13" id="KW-0812">Transmembrane</keyword>
<dbReference type="PRINTS" id="PR00080">
    <property type="entry name" value="SDRFAMILY"/>
</dbReference>
<evidence type="ECO:0000256" key="1">
    <source>
        <dbReference type="ARBA" id="ARBA00004141"/>
    </source>
</evidence>
<sequence length="375" mass="41029">MSNLIRKPIGLTIEPIVTGGLLYALTKAPPQIQDPVLSAIAKLPFDVNVATAVTVLKCLFAFGFTRRVNKWLNSWALNHWQLSSRKKDWDWPKEVAIVTGGSAGIGLIIVKRLLEKDLKVAILDIAPIPAELQNNPNVKYYNCDITSPESIHAAAEGVRSDFGNPSILINNAGIGSLHSVVETDYNFLKKIFDINVISHFSTVKEFMPDMLKANKGHIVTVASMASFVGPSGIADYSATKAGVLAFHETLNQEIRHHHKATGVLATVVHPSWVATALIKEWEADIQRAQGPLMKAEMVGNAIADQVLSCKAAQIMLPPQLHFVSGIRAWPNWVQEAMRDLVGRKHPLNAGSRSYAPIPVLLLVGGFVLANFTLYR</sequence>
<evidence type="ECO:0000256" key="5">
    <source>
        <dbReference type="ARBA" id="ARBA00022989"/>
    </source>
</evidence>
<dbReference type="FunFam" id="3.40.50.720:FF:000131">
    <property type="entry name" value="Short-chain dehydrogenase/reductase 3"/>
    <property type="match status" value="1"/>
</dbReference>